<dbReference type="AlphaFoldDB" id="A0A0F9K407"/>
<feature type="domain" description="DUF488" evidence="1">
    <location>
        <begin position="33"/>
        <end position="105"/>
    </location>
</feature>
<evidence type="ECO:0000259" key="1">
    <source>
        <dbReference type="Pfam" id="PF22751"/>
    </source>
</evidence>
<sequence length="137" mass="15979">MSKKIYTSNYARKGADSKSIAISVGLPEWYAGKRNKDLAPTWEIVRGIQRGQIDIAVYESVYLQLLENRNVDPYELIEELPNNTFLLCYEKPTDFCHRHTLATWVFNNTGFQIEEWKNEKEQQEAKQHGIVEDLLDL</sequence>
<organism evidence="2">
    <name type="scientific">marine sediment metagenome</name>
    <dbReference type="NCBI Taxonomy" id="412755"/>
    <lineage>
        <taxon>unclassified sequences</taxon>
        <taxon>metagenomes</taxon>
        <taxon>ecological metagenomes</taxon>
    </lineage>
</organism>
<accession>A0A0F9K407</accession>
<evidence type="ECO:0000313" key="2">
    <source>
        <dbReference type="EMBL" id="KKM05983.1"/>
    </source>
</evidence>
<comment type="caution">
    <text evidence="2">The sequence shown here is derived from an EMBL/GenBank/DDBJ whole genome shotgun (WGS) entry which is preliminary data.</text>
</comment>
<dbReference type="InterPro" id="IPR054495">
    <property type="entry name" value="DUF488-N3a"/>
</dbReference>
<reference evidence="2" key="1">
    <citation type="journal article" date="2015" name="Nature">
        <title>Complex archaea that bridge the gap between prokaryotes and eukaryotes.</title>
        <authorList>
            <person name="Spang A."/>
            <person name="Saw J.H."/>
            <person name="Jorgensen S.L."/>
            <person name="Zaremba-Niedzwiedzka K."/>
            <person name="Martijn J."/>
            <person name="Lind A.E."/>
            <person name="van Eijk R."/>
            <person name="Schleper C."/>
            <person name="Guy L."/>
            <person name="Ettema T.J."/>
        </authorList>
    </citation>
    <scope>NUCLEOTIDE SEQUENCE</scope>
</reference>
<proteinExistence type="predicted"/>
<name>A0A0F9K407_9ZZZZ</name>
<dbReference type="EMBL" id="LAZR01016096">
    <property type="protein sequence ID" value="KKM05983.1"/>
    <property type="molecule type" value="Genomic_DNA"/>
</dbReference>
<dbReference type="Pfam" id="PF22751">
    <property type="entry name" value="DUF488-N3a"/>
    <property type="match status" value="1"/>
</dbReference>
<gene>
    <name evidence="2" type="ORF">LCGC14_1748590</name>
</gene>
<protein>
    <recommendedName>
        <fullName evidence="1">DUF488 domain-containing protein</fullName>
    </recommendedName>
</protein>